<dbReference type="AlphaFoldDB" id="A0A3N1D1H7"/>
<feature type="transmembrane region" description="Helical" evidence="6">
    <location>
        <begin position="259"/>
        <end position="279"/>
    </location>
</feature>
<comment type="similarity">
    <text evidence="2">Belongs to the EamA transporter family.</text>
</comment>
<evidence type="ECO:0000313" key="9">
    <source>
        <dbReference type="Proteomes" id="UP000272400"/>
    </source>
</evidence>
<dbReference type="EMBL" id="RJKE01000001">
    <property type="protein sequence ID" value="ROO87393.1"/>
    <property type="molecule type" value="Genomic_DNA"/>
</dbReference>
<keyword evidence="5 6" id="KW-0472">Membrane</keyword>
<evidence type="ECO:0000256" key="2">
    <source>
        <dbReference type="ARBA" id="ARBA00007362"/>
    </source>
</evidence>
<reference evidence="8 9" key="1">
    <citation type="submission" date="2018-11" db="EMBL/GenBank/DDBJ databases">
        <title>Sequencing the genomes of 1000 actinobacteria strains.</title>
        <authorList>
            <person name="Klenk H.-P."/>
        </authorList>
    </citation>
    <scope>NUCLEOTIDE SEQUENCE [LARGE SCALE GENOMIC DNA]</scope>
    <source>
        <strain evidence="8 9">DSM 44254</strain>
    </source>
</reference>
<feature type="domain" description="EamA" evidence="7">
    <location>
        <begin position="168"/>
        <end position="300"/>
    </location>
</feature>
<feature type="transmembrane region" description="Helical" evidence="6">
    <location>
        <begin position="21"/>
        <end position="43"/>
    </location>
</feature>
<feature type="transmembrane region" description="Helical" evidence="6">
    <location>
        <begin position="136"/>
        <end position="156"/>
    </location>
</feature>
<accession>A0A3N1D1H7</accession>
<evidence type="ECO:0000313" key="8">
    <source>
        <dbReference type="EMBL" id="ROO87393.1"/>
    </source>
</evidence>
<keyword evidence="4 6" id="KW-1133">Transmembrane helix</keyword>
<dbReference type="PANTHER" id="PTHR32322">
    <property type="entry name" value="INNER MEMBRANE TRANSPORTER"/>
    <property type="match status" value="1"/>
</dbReference>
<evidence type="ECO:0000256" key="5">
    <source>
        <dbReference type="ARBA" id="ARBA00023136"/>
    </source>
</evidence>
<evidence type="ECO:0000256" key="6">
    <source>
        <dbReference type="SAM" id="Phobius"/>
    </source>
</evidence>
<proteinExistence type="inferred from homology"/>
<feature type="transmembrane region" description="Helical" evidence="6">
    <location>
        <begin position="49"/>
        <end position="71"/>
    </location>
</feature>
<keyword evidence="3 6" id="KW-0812">Transmembrane</keyword>
<gene>
    <name evidence="8" type="ORF">EDD29_4999</name>
</gene>
<comment type="subcellular location">
    <subcellularLocation>
        <location evidence="1">Membrane</location>
        <topology evidence="1">Multi-pass membrane protein</topology>
    </subcellularLocation>
</comment>
<feature type="transmembrane region" description="Helical" evidence="6">
    <location>
        <begin position="228"/>
        <end position="247"/>
    </location>
</feature>
<evidence type="ECO:0000256" key="4">
    <source>
        <dbReference type="ARBA" id="ARBA00022989"/>
    </source>
</evidence>
<evidence type="ECO:0000259" key="7">
    <source>
        <dbReference type="Pfam" id="PF00892"/>
    </source>
</evidence>
<name>A0A3N1D1H7_9ACTN</name>
<dbReference type="InterPro" id="IPR037185">
    <property type="entry name" value="EmrE-like"/>
</dbReference>
<evidence type="ECO:0000256" key="1">
    <source>
        <dbReference type="ARBA" id="ARBA00004141"/>
    </source>
</evidence>
<dbReference type="PANTHER" id="PTHR32322:SF2">
    <property type="entry name" value="EAMA DOMAIN-CONTAINING PROTEIN"/>
    <property type="match status" value="1"/>
</dbReference>
<feature type="transmembrane region" description="Helical" evidence="6">
    <location>
        <begin position="195"/>
        <end position="216"/>
    </location>
</feature>
<evidence type="ECO:0000256" key="3">
    <source>
        <dbReference type="ARBA" id="ARBA00022692"/>
    </source>
</evidence>
<dbReference type="InterPro" id="IPR050638">
    <property type="entry name" value="AA-Vitamin_Transporters"/>
</dbReference>
<sequence length="310" mass="31245">MGTVKAGSARVGDGEPAFGRGMASGLIAVVMWGLAPVATRAVVADVAPLHLAALRTLIAGVALLPWCVPVLRRLDRATVVRLVAAGLLGMVGYNLPVALGIQWLPASTAALILATEPIWILGLGRVFLAESVSARAWGGSAVALTGIAVLAGPNALHAESGGRTLEGFGLVMLGTALFGAYTIVLRPLSLTLGPLAATAASTAAGAVPYLALTWMIPAHQLAALPRAAWGELAFLALGSTVAGMLLWNLAVARSGSSRAGLLLFLEPLVGVIGGITLLGERLSPGSAVGGVLITLGVTIAWTAQRRAGTG</sequence>
<feature type="transmembrane region" description="Helical" evidence="6">
    <location>
        <begin position="78"/>
        <end position="95"/>
    </location>
</feature>
<organism evidence="8 9">
    <name type="scientific">Actinocorallia herbida</name>
    <dbReference type="NCBI Taxonomy" id="58109"/>
    <lineage>
        <taxon>Bacteria</taxon>
        <taxon>Bacillati</taxon>
        <taxon>Actinomycetota</taxon>
        <taxon>Actinomycetes</taxon>
        <taxon>Streptosporangiales</taxon>
        <taxon>Thermomonosporaceae</taxon>
        <taxon>Actinocorallia</taxon>
    </lineage>
</organism>
<feature type="domain" description="EamA" evidence="7">
    <location>
        <begin position="21"/>
        <end position="150"/>
    </location>
</feature>
<dbReference type="SUPFAM" id="SSF103481">
    <property type="entry name" value="Multidrug resistance efflux transporter EmrE"/>
    <property type="match status" value="2"/>
</dbReference>
<dbReference type="GO" id="GO:0016020">
    <property type="term" value="C:membrane"/>
    <property type="evidence" value="ECO:0007669"/>
    <property type="project" value="UniProtKB-SubCell"/>
</dbReference>
<feature type="transmembrane region" description="Helical" evidence="6">
    <location>
        <begin position="101"/>
        <end position="124"/>
    </location>
</feature>
<protein>
    <submittedName>
        <fullName evidence="8">Threonine/homoserine efflux transporter RhtA</fullName>
    </submittedName>
</protein>
<feature type="transmembrane region" description="Helical" evidence="6">
    <location>
        <begin position="168"/>
        <end position="188"/>
    </location>
</feature>
<comment type="caution">
    <text evidence="8">The sequence shown here is derived from an EMBL/GenBank/DDBJ whole genome shotgun (WGS) entry which is preliminary data.</text>
</comment>
<dbReference type="Pfam" id="PF00892">
    <property type="entry name" value="EamA"/>
    <property type="match status" value="2"/>
</dbReference>
<dbReference type="Proteomes" id="UP000272400">
    <property type="component" value="Unassembled WGS sequence"/>
</dbReference>
<dbReference type="InterPro" id="IPR000620">
    <property type="entry name" value="EamA_dom"/>
</dbReference>
<feature type="transmembrane region" description="Helical" evidence="6">
    <location>
        <begin position="285"/>
        <end position="303"/>
    </location>
</feature>
<keyword evidence="9" id="KW-1185">Reference proteome</keyword>